<sequence>MKTVSECRREIAILAVALHPVNENFCGLLYFPSAQFPPSLDITFPPKRLTVGRRGGLKNLKSQTEMRRLGVAEPQKQGRRVGEVSWWGRRRNTVTVLHRVHSPAPCGFPKATATVD</sequence>
<evidence type="ECO:0000313" key="1">
    <source>
        <dbReference type="EMBL" id="GBP34301.1"/>
    </source>
</evidence>
<name>A0A4C1V669_EUMVA</name>
<gene>
    <name evidence="1" type="ORF">EVAR_13440_1</name>
</gene>
<proteinExistence type="predicted"/>
<dbReference type="Proteomes" id="UP000299102">
    <property type="component" value="Unassembled WGS sequence"/>
</dbReference>
<keyword evidence="2" id="KW-1185">Reference proteome</keyword>
<accession>A0A4C1V669</accession>
<organism evidence="1 2">
    <name type="scientific">Eumeta variegata</name>
    <name type="common">Bagworm moth</name>
    <name type="synonym">Eumeta japonica</name>
    <dbReference type="NCBI Taxonomy" id="151549"/>
    <lineage>
        <taxon>Eukaryota</taxon>
        <taxon>Metazoa</taxon>
        <taxon>Ecdysozoa</taxon>
        <taxon>Arthropoda</taxon>
        <taxon>Hexapoda</taxon>
        <taxon>Insecta</taxon>
        <taxon>Pterygota</taxon>
        <taxon>Neoptera</taxon>
        <taxon>Endopterygota</taxon>
        <taxon>Lepidoptera</taxon>
        <taxon>Glossata</taxon>
        <taxon>Ditrysia</taxon>
        <taxon>Tineoidea</taxon>
        <taxon>Psychidae</taxon>
        <taxon>Oiketicinae</taxon>
        <taxon>Eumeta</taxon>
    </lineage>
</organism>
<dbReference type="AlphaFoldDB" id="A0A4C1V669"/>
<comment type="caution">
    <text evidence="1">The sequence shown here is derived from an EMBL/GenBank/DDBJ whole genome shotgun (WGS) entry which is preliminary data.</text>
</comment>
<protein>
    <submittedName>
        <fullName evidence="1">Uncharacterized protein</fullName>
    </submittedName>
</protein>
<reference evidence="1 2" key="1">
    <citation type="journal article" date="2019" name="Commun. Biol.">
        <title>The bagworm genome reveals a unique fibroin gene that provides high tensile strength.</title>
        <authorList>
            <person name="Kono N."/>
            <person name="Nakamura H."/>
            <person name="Ohtoshi R."/>
            <person name="Tomita M."/>
            <person name="Numata K."/>
            <person name="Arakawa K."/>
        </authorList>
    </citation>
    <scope>NUCLEOTIDE SEQUENCE [LARGE SCALE GENOMIC DNA]</scope>
</reference>
<dbReference type="EMBL" id="BGZK01000286">
    <property type="protein sequence ID" value="GBP34301.1"/>
    <property type="molecule type" value="Genomic_DNA"/>
</dbReference>
<evidence type="ECO:0000313" key="2">
    <source>
        <dbReference type="Proteomes" id="UP000299102"/>
    </source>
</evidence>